<reference evidence="2" key="4">
    <citation type="submission" date="2019-03" db="UniProtKB">
        <authorList>
            <consortium name="EnsemblPlants"/>
        </authorList>
    </citation>
    <scope>IDENTIFICATION</scope>
</reference>
<keyword evidence="3" id="KW-1185">Reference proteome</keyword>
<evidence type="ECO:0000313" key="3">
    <source>
        <dbReference type="Proteomes" id="UP000015105"/>
    </source>
</evidence>
<keyword evidence="1" id="KW-0472">Membrane</keyword>
<sequence length="58" mass="6595">MISNHDSSVALFGLPPIINARILVIYDKLHILKSTFFTHSIFTCAMSLFSKYFICSQI</sequence>
<dbReference type="AlphaFoldDB" id="A0A452YGI0"/>
<reference evidence="2" key="5">
    <citation type="journal article" date="2021" name="G3 (Bethesda)">
        <title>Aegilops tauschii genome assembly Aet v5.0 features greater sequence contiguity and improved annotation.</title>
        <authorList>
            <person name="Wang L."/>
            <person name="Zhu T."/>
            <person name="Rodriguez J.C."/>
            <person name="Deal K.R."/>
            <person name="Dubcovsky J."/>
            <person name="McGuire P.E."/>
            <person name="Lux T."/>
            <person name="Spannagl M."/>
            <person name="Mayer K.F.X."/>
            <person name="Baldrich P."/>
            <person name="Meyers B.C."/>
            <person name="Huo N."/>
            <person name="Gu Y.Q."/>
            <person name="Zhou H."/>
            <person name="Devos K.M."/>
            <person name="Bennetzen J.L."/>
            <person name="Unver T."/>
            <person name="Budak H."/>
            <person name="Gulick P.J."/>
            <person name="Galiba G."/>
            <person name="Kalapos B."/>
            <person name="Nelson D.R."/>
            <person name="Li P."/>
            <person name="You F.M."/>
            <person name="Luo M.C."/>
            <person name="Dvorak J."/>
        </authorList>
    </citation>
    <scope>NUCLEOTIDE SEQUENCE [LARGE SCALE GENOMIC DNA]</scope>
    <source>
        <strain evidence="2">cv. AL8/78</strain>
    </source>
</reference>
<reference evidence="3" key="2">
    <citation type="journal article" date="2017" name="Nat. Plants">
        <title>The Aegilops tauschii genome reveals multiple impacts of transposons.</title>
        <authorList>
            <person name="Zhao G."/>
            <person name="Zou C."/>
            <person name="Li K."/>
            <person name="Wang K."/>
            <person name="Li T."/>
            <person name="Gao L."/>
            <person name="Zhang X."/>
            <person name="Wang H."/>
            <person name="Yang Z."/>
            <person name="Liu X."/>
            <person name="Jiang W."/>
            <person name="Mao L."/>
            <person name="Kong X."/>
            <person name="Jiao Y."/>
            <person name="Jia J."/>
        </authorList>
    </citation>
    <scope>NUCLEOTIDE SEQUENCE [LARGE SCALE GENOMIC DNA]</scope>
    <source>
        <strain evidence="3">cv. AL8/78</strain>
    </source>
</reference>
<keyword evidence="1" id="KW-0812">Transmembrane</keyword>
<accession>A0A452YGI0</accession>
<name>A0A452YGI0_AEGTS</name>
<organism evidence="2 3">
    <name type="scientific">Aegilops tauschii subsp. strangulata</name>
    <name type="common">Goatgrass</name>
    <dbReference type="NCBI Taxonomy" id="200361"/>
    <lineage>
        <taxon>Eukaryota</taxon>
        <taxon>Viridiplantae</taxon>
        <taxon>Streptophyta</taxon>
        <taxon>Embryophyta</taxon>
        <taxon>Tracheophyta</taxon>
        <taxon>Spermatophyta</taxon>
        <taxon>Magnoliopsida</taxon>
        <taxon>Liliopsida</taxon>
        <taxon>Poales</taxon>
        <taxon>Poaceae</taxon>
        <taxon>BOP clade</taxon>
        <taxon>Pooideae</taxon>
        <taxon>Triticodae</taxon>
        <taxon>Triticeae</taxon>
        <taxon>Triticinae</taxon>
        <taxon>Aegilops</taxon>
    </lineage>
</organism>
<reference evidence="2" key="3">
    <citation type="journal article" date="2017" name="Nature">
        <title>Genome sequence of the progenitor of the wheat D genome Aegilops tauschii.</title>
        <authorList>
            <person name="Luo M.C."/>
            <person name="Gu Y.Q."/>
            <person name="Puiu D."/>
            <person name="Wang H."/>
            <person name="Twardziok S.O."/>
            <person name="Deal K.R."/>
            <person name="Huo N."/>
            <person name="Zhu T."/>
            <person name="Wang L."/>
            <person name="Wang Y."/>
            <person name="McGuire P.E."/>
            <person name="Liu S."/>
            <person name="Long H."/>
            <person name="Ramasamy R.K."/>
            <person name="Rodriguez J.C."/>
            <person name="Van S.L."/>
            <person name="Yuan L."/>
            <person name="Wang Z."/>
            <person name="Xia Z."/>
            <person name="Xiao L."/>
            <person name="Anderson O.D."/>
            <person name="Ouyang S."/>
            <person name="Liang Y."/>
            <person name="Zimin A.V."/>
            <person name="Pertea G."/>
            <person name="Qi P."/>
            <person name="Bennetzen J.L."/>
            <person name="Dai X."/>
            <person name="Dawson M.W."/>
            <person name="Muller H.G."/>
            <person name="Kugler K."/>
            <person name="Rivarola-Duarte L."/>
            <person name="Spannagl M."/>
            <person name="Mayer K.F.X."/>
            <person name="Lu F.H."/>
            <person name="Bevan M.W."/>
            <person name="Leroy P."/>
            <person name="Li P."/>
            <person name="You F.M."/>
            <person name="Sun Q."/>
            <person name="Liu Z."/>
            <person name="Lyons E."/>
            <person name="Wicker T."/>
            <person name="Salzberg S.L."/>
            <person name="Devos K.M."/>
            <person name="Dvorak J."/>
        </authorList>
    </citation>
    <scope>NUCLEOTIDE SEQUENCE [LARGE SCALE GENOMIC DNA]</scope>
    <source>
        <strain evidence="2">cv. AL8/78</strain>
    </source>
</reference>
<keyword evidence="1" id="KW-1133">Transmembrane helix</keyword>
<evidence type="ECO:0000313" key="2">
    <source>
        <dbReference type="EnsemblPlants" id="AET1Gv20409200.18"/>
    </source>
</evidence>
<dbReference type="Gramene" id="AET1Gv20409200.18">
    <property type="protein sequence ID" value="AET1Gv20409200.18"/>
    <property type="gene ID" value="AET1Gv20409200"/>
</dbReference>
<dbReference type="Proteomes" id="UP000015105">
    <property type="component" value="Chromosome 1D"/>
</dbReference>
<evidence type="ECO:0000256" key="1">
    <source>
        <dbReference type="SAM" id="Phobius"/>
    </source>
</evidence>
<feature type="transmembrane region" description="Helical" evidence="1">
    <location>
        <begin position="36"/>
        <end position="54"/>
    </location>
</feature>
<proteinExistence type="predicted"/>
<reference evidence="3" key="1">
    <citation type="journal article" date="2014" name="Science">
        <title>Ancient hybridizations among the ancestral genomes of bread wheat.</title>
        <authorList>
            <consortium name="International Wheat Genome Sequencing Consortium,"/>
            <person name="Marcussen T."/>
            <person name="Sandve S.R."/>
            <person name="Heier L."/>
            <person name="Spannagl M."/>
            <person name="Pfeifer M."/>
            <person name="Jakobsen K.S."/>
            <person name="Wulff B.B."/>
            <person name="Steuernagel B."/>
            <person name="Mayer K.F."/>
            <person name="Olsen O.A."/>
        </authorList>
    </citation>
    <scope>NUCLEOTIDE SEQUENCE [LARGE SCALE GENOMIC DNA]</scope>
    <source>
        <strain evidence="3">cv. AL8/78</strain>
    </source>
</reference>
<dbReference type="EnsemblPlants" id="AET1Gv20409200.18">
    <property type="protein sequence ID" value="AET1Gv20409200.18"/>
    <property type="gene ID" value="AET1Gv20409200"/>
</dbReference>
<protein>
    <submittedName>
        <fullName evidence="2">Uncharacterized protein</fullName>
    </submittedName>
</protein>